<dbReference type="EMBL" id="JBFOLJ010000007">
    <property type="protein sequence ID" value="KAL2521594.1"/>
    <property type="molecule type" value="Genomic_DNA"/>
</dbReference>
<keyword evidence="7" id="KW-0472">Membrane</keyword>
<evidence type="ECO:0000313" key="11">
    <source>
        <dbReference type="Proteomes" id="UP001604277"/>
    </source>
</evidence>
<feature type="compositionally biased region" description="Basic and acidic residues" evidence="9">
    <location>
        <begin position="105"/>
        <end position="121"/>
    </location>
</feature>
<keyword evidence="8" id="KW-0175">Coiled coil</keyword>
<accession>A0ABD1U996</accession>
<evidence type="ECO:0000256" key="7">
    <source>
        <dbReference type="ARBA" id="ARBA00023136"/>
    </source>
</evidence>
<evidence type="ECO:0000256" key="1">
    <source>
        <dbReference type="ARBA" id="ARBA00004273"/>
    </source>
</evidence>
<comment type="similarity">
    <text evidence="2">Belongs to the MICOS complex subunit Mic60 family.</text>
</comment>
<evidence type="ECO:0000256" key="5">
    <source>
        <dbReference type="ARBA" id="ARBA00022989"/>
    </source>
</evidence>
<keyword evidence="11" id="KW-1185">Reference proteome</keyword>
<dbReference type="Pfam" id="PF09731">
    <property type="entry name" value="Mitofilin"/>
    <property type="match status" value="1"/>
</dbReference>
<feature type="region of interest" description="Disordered" evidence="9">
    <location>
        <begin position="38"/>
        <end position="58"/>
    </location>
</feature>
<feature type="compositionally biased region" description="Low complexity" evidence="9">
    <location>
        <begin position="46"/>
        <end position="58"/>
    </location>
</feature>
<sequence length="651" mass="71775">MLRRPILQLASRSSVQRVPIQITTQVPSYLSYRRAFSVTQNSEPHQPSSSGNAPNSQSSLPKIIAGSLALGSVLMVANYYGVLDRYLGKEQERPVKYDEAQNGDKNAHLGKEQERPVKYDEAQNGDKNAQELPDQSTSIQDSELKKTISETSLQESDISISNADNANKNIETHSEVSPAEHSITTERDSKFQAIDTVEPMQENIDRVQEKDLPSSPPVNMSSDDATNKPTEESFDMKSPEVKPDEEQHKAIEITPTLTSADKLAAENDIKTVALGDGTRKSSSLLDDYYLGNKDEESSTASSNKNKNVAAAIEDVSDGYISKDGKLVLDFLQAIHAAERRQAELDARSFAEEKRAMKEKYEKELKDTRARELFYAEREAILDKELDKERVKAAAALKSLQEKLEEKLETELEQKETEAELKLQQMQELAKAELAAAIASEKTSQIEKMAEANLNINALCMAFYARSEEARQSHSIHKLALGALALEDALSKGLPFQKEIEVLHSYLEGIDKDSLLDLVLSSLPEDTCKYGTDTVSQLNHKFDGLKGTLRHFSLIPQGGGGILSHSLAHVASLLKVKEADQSGDGIESLINRVESLLAQGKLCEAADALENGVKGSQAAEIVDDWVRRARDRAITEQALTVMQSYATSISLI</sequence>
<reference evidence="11" key="1">
    <citation type="submission" date="2024-07" db="EMBL/GenBank/DDBJ databases">
        <title>Two chromosome-level genome assemblies of Korean endemic species Abeliophyllum distichum and Forsythia ovata (Oleaceae).</title>
        <authorList>
            <person name="Jang H."/>
        </authorList>
    </citation>
    <scope>NUCLEOTIDE SEQUENCE [LARGE SCALE GENOMIC DNA]</scope>
</reference>
<dbReference type="PANTHER" id="PTHR15415">
    <property type="entry name" value="MITOFILIN"/>
    <property type="match status" value="1"/>
</dbReference>
<feature type="compositionally biased region" description="Basic and acidic residues" evidence="9">
    <location>
        <begin position="225"/>
        <end position="247"/>
    </location>
</feature>
<feature type="region of interest" description="Disordered" evidence="9">
    <location>
        <begin position="206"/>
        <end position="247"/>
    </location>
</feature>
<evidence type="ECO:0000256" key="6">
    <source>
        <dbReference type="ARBA" id="ARBA00023128"/>
    </source>
</evidence>
<evidence type="ECO:0000256" key="3">
    <source>
        <dbReference type="ARBA" id="ARBA00022692"/>
    </source>
</evidence>
<dbReference type="Proteomes" id="UP001604277">
    <property type="component" value="Unassembled WGS sequence"/>
</dbReference>
<dbReference type="InterPro" id="IPR019133">
    <property type="entry name" value="MIC60"/>
</dbReference>
<organism evidence="10 11">
    <name type="scientific">Forsythia ovata</name>
    <dbReference type="NCBI Taxonomy" id="205694"/>
    <lineage>
        <taxon>Eukaryota</taxon>
        <taxon>Viridiplantae</taxon>
        <taxon>Streptophyta</taxon>
        <taxon>Embryophyta</taxon>
        <taxon>Tracheophyta</taxon>
        <taxon>Spermatophyta</taxon>
        <taxon>Magnoliopsida</taxon>
        <taxon>eudicotyledons</taxon>
        <taxon>Gunneridae</taxon>
        <taxon>Pentapetalae</taxon>
        <taxon>asterids</taxon>
        <taxon>lamiids</taxon>
        <taxon>Lamiales</taxon>
        <taxon>Oleaceae</taxon>
        <taxon>Forsythieae</taxon>
        <taxon>Forsythia</taxon>
    </lineage>
</organism>
<feature type="region of interest" description="Disordered" evidence="9">
    <location>
        <begin position="94"/>
        <end position="156"/>
    </location>
</feature>
<comment type="subcellular location">
    <subcellularLocation>
        <location evidence="1">Mitochondrion inner membrane</location>
    </subcellularLocation>
</comment>
<keyword evidence="6" id="KW-0496">Mitochondrion</keyword>
<protein>
    <submittedName>
        <fullName evidence="10">Mitochondrial inner membrane protein Mitofilin</fullName>
    </submittedName>
</protein>
<feature type="coiled-coil region" evidence="8">
    <location>
        <begin position="339"/>
        <end position="431"/>
    </location>
</feature>
<name>A0ABD1U996_9LAMI</name>
<keyword evidence="5" id="KW-1133">Transmembrane helix</keyword>
<evidence type="ECO:0000256" key="9">
    <source>
        <dbReference type="SAM" id="MobiDB-lite"/>
    </source>
</evidence>
<dbReference type="AlphaFoldDB" id="A0ABD1U996"/>
<evidence type="ECO:0000256" key="8">
    <source>
        <dbReference type="SAM" id="Coils"/>
    </source>
</evidence>
<gene>
    <name evidence="10" type="ORF">Fot_25517</name>
</gene>
<evidence type="ECO:0000256" key="4">
    <source>
        <dbReference type="ARBA" id="ARBA00022792"/>
    </source>
</evidence>
<evidence type="ECO:0000256" key="2">
    <source>
        <dbReference type="ARBA" id="ARBA00010877"/>
    </source>
</evidence>
<dbReference type="PANTHER" id="PTHR15415:SF7">
    <property type="entry name" value="MICOS COMPLEX SUBUNIT MIC60"/>
    <property type="match status" value="1"/>
</dbReference>
<evidence type="ECO:0000313" key="10">
    <source>
        <dbReference type="EMBL" id="KAL2521594.1"/>
    </source>
</evidence>
<keyword evidence="4" id="KW-0999">Mitochondrion inner membrane</keyword>
<dbReference type="GO" id="GO:0005743">
    <property type="term" value="C:mitochondrial inner membrane"/>
    <property type="evidence" value="ECO:0007669"/>
    <property type="project" value="UniProtKB-SubCell"/>
</dbReference>
<keyword evidence="3" id="KW-0812">Transmembrane</keyword>
<proteinExistence type="inferred from homology"/>
<comment type="caution">
    <text evidence="10">The sequence shown here is derived from an EMBL/GenBank/DDBJ whole genome shotgun (WGS) entry which is preliminary data.</text>
</comment>